<comment type="subcellular location">
    <subcellularLocation>
        <location evidence="1">Cytoplasm</location>
    </subcellularLocation>
</comment>
<dbReference type="InterPro" id="IPR007838">
    <property type="entry name" value="Cell_div_ZapA-like"/>
</dbReference>
<keyword evidence="5" id="KW-0717">Septation</keyword>
<dbReference type="GO" id="GO:0000921">
    <property type="term" value="P:septin ring assembly"/>
    <property type="evidence" value="ECO:0007669"/>
    <property type="project" value="TreeGrafter"/>
</dbReference>
<evidence type="ECO:0000256" key="2">
    <source>
        <dbReference type="ARBA" id="ARBA00015195"/>
    </source>
</evidence>
<name>A0A0M6YAM9_9HYPH</name>
<dbReference type="OrthoDB" id="9797575at2"/>
<dbReference type="EMBL" id="CXST01000005">
    <property type="protein sequence ID" value="CTQ47132.1"/>
    <property type="molecule type" value="Genomic_DNA"/>
</dbReference>
<evidence type="ECO:0000256" key="8">
    <source>
        <dbReference type="ARBA" id="ARBA00026068"/>
    </source>
</evidence>
<evidence type="ECO:0000313" key="11">
    <source>
        <dbReference type="EMBL" id="CTQ47132.1"/>
    </source>
</evidence>
<dbReference type="SUPFAM" id="SSF102829">
    <property type="entry name" value="Cell division protein ZapA-like"/>
    <property type="match status" value="1"/>
</dbReference>
<keyword evidence="4 11" id="KW-0132">Cell division</keyword>
<organism evidence="11 12">
    <name type="scientific">Roseibium aggregatum</name>
    <dbReference type="NCBI Taxonomy" id="187304"/>
    <lineage>
        <taxon>Bacteria</taxon>
        <taxon>Pseudomonadati</taxon>
        <taxon>Pseudomonadota</taxon>
        <taxon>Alphaproteobacteria</taxon>
        <taxon>Hyphomicrobiales</taxon>
        <taxon>Stappiaceae</taxon>
        <taxon>Roseibium</taxon>
    </lineage>
</organism>
<protein>
    <recommendedName>
        <fullName evidence="2">Cell division protein ZapA</fullName>
    </recommendedName>
    <alternativeName>
        <fullName evidence="9">Z ring-associated protein ZapA</fullName>
    </alternativeName>
</protein>
<reference evidence="12" key="1">
    <citation type="submission" date="2015-07" db="EMBL/GenBank/DDBJ databases">
        <authorList>
            <person name="Rodrigo-Torres Lidia"/>
            <person name="Arahal R.David."/>
        </authorList>
    </citation>
    <scope>NUCLEOTIDE SEQUENCE [LARGE SCALE GENOMIC DNA]</scope>
    <source>
        <strain evidence="12">CECT 4801</strain>
    </source>
</reference>
<accession>A0A0M6YAM9</accession>
<dbReference type="RefSeq" id="WP_023003457.1">
    <property type="nucleotide sequence ID" value="NZ_CP045617.1"/>
</dbReference>
<dbReference type="PANTHER" id="PTHR34981">
    <property type="entry name" value="CELL DIVISION PROTEIN ZAPA"/>
    <property type="match status" value="1"/>
</dbReference>
<evidence type="ECO:0000256" key="5">
    <source>
        <dbReference type="ARBA" id="ARBA00023210"/>
    </source>
</evidence>
<keyword evidence="3" id="KW-0963">Cytoplasm</keyword>
<dbReference type="GO" id="GO:0043093">
    <property type="term" value="P:FtsZ-dependent cytokinesis"/>
    <property type="evidence" value="ECO:0007669"/>
    <property type="project" value="TreeGrafter"/>
</dbReference>
<evidence type="ECO:0000256" key="1">
    <source>
        <dbReference type="ARBA" id="ARBA00004496"/>
    </source>
</evidence>
<dbReference type="GO" id="GO:0000917">
    <property type="term" value="P:division septum assembly"/>
    <property type="evidence" value="ECO:0007669"/>
    <property type="project" value="UniProtKB-KW"/>
</dbReference>
<comment type="subunit">
    <text evidence="8">Homodimer. Interacts with FtsZ.</text>
</comment>
<feature type="coiled-coil region" evidence="10">
    <location>
        <begin position="56"/>
        <end position="108"/>
    </location>
</feature>
<dbReference type="GO" id="GO:0030428">
    <property type="term" value="C:cell septum"/>
    <property type="evidence" value="ECO:0007669"/>
    <property type="project" value="TreeGrafter"/>
</dbReference>
<sequence length="126" mass="13743">MAQITVTINGKSFRMACDDGEEERLMGLAARFDGWINDLRGAFGEIGDQRLTVMAGIMAADQLSELERKVARLEEQLADAKKQQVAALDNMSQNEEELSRAVNTAAARIESLADGLSKSLRAQDNA</sequence>
<evidence type="ECO:0000256" key="10">
    <source>
        <dbReference type="SAM" id="Coils"/>
    </source>
</evidence>
<dbReference type="Proteomes" id="UP000048926">
    <property type="component" value="Unassembled WGS sequence"/>
</dbReference>
<comment type="function">
    <text evidence="7">Activator of cell division through the inhibition of FtsZ GTPase activity, therefore promoting FtsZ assembly into bundles of protofilaments necessary for the formation of the division Z ring. It is recruited early at mid-cell but it is not essential for cell division.</text>
</comment>
<dbReference type="PANTHER" id="PTHR34981:SF1">
    <property type="entry name" value="CELL DIVISION PROTEIN ZAPA"/>
    <property type="match status" value="1"/>
</dbReference>
<dbReference type="InterPro" id="IPR036192">
    <property type="entry name" value="Cell_div_ZapA-like_sf"/>
</dbReference>
<evidence type="ECO:0000256" key="6">
    <source>
        <dbReference type="ARBA" id="ARBA00023306"/>
    </source>
</evidence>
<proteinExistence type="predicted"/>
<dbReference type="GO" id="GO:0005829">
    <property type="term" value="C:cytosol"/>
    <property type="evidence" value="ECO:0007669"/>
    <property type="project" value="TreeGrafter"/>
</dbReference>
<evidence type="ECO:0000313" key="12">
    <source>
        <dbReference type="Proteomes" id="UP000048926"/>
    </source>
</evidence>
<dbReference type="AlphaFoldDB" id="A0A0M6YAM9"/>
<dbReference type="Pfam" id="PF05164">
    <property type="entry name" value="ZapA"/>
    <property type="match status" value="1"/>
</dbReference>
<keyword evidence="10" id="KW-0175">Coiled coil</keyword>
<evidence type="ECO:0000256" key="4">
    <source>
        <dbReference type="ARBA" id="ARBA00022618"/>
    </source>
</evidence>
<dbReference type="Gene3D" id="3.30.160.880">
    <property type="entry name" value="Cell division protein ZapA protomer, N-terminal domain"/>
    <property type="match status" value="1"/>
</dbReference>
<dbReference type="STRING" id="187304.B0E33_16360"/>
<evidence type="ECO:0000256" key="7">
    <source>
        <dbReference type="ARBA" id="ARBA00024910"/>
    </source>
</evidence>
<keyword evidence="12" id="KW-1185">Reference proteome</keyword>
<gene>
    <name evidence="11" type="ORF">LAL4801_05593</name>
</gene>
<evidence type="ECO:0000256" key="3">
    <source>
        <dbReference type="ARBA" id="ARBA00022490"/>
    </source>
</evidence>
<dbReference type="InterPro" id="IPR042233">
    <property type="entry name" value="Cell_div_ZapA_N"/>
</dbReference>
<dbReference type="GO" id="GO:0032153">
    <property type="term" value="C:cell division site"/>
    <property type="evidence" value="ECO:0007669"/>
    <property type="project" value="TreeGrafter"/>
</dbReference>
<evidence type="ECO:0000256" key="9">
    <source>
        <dbReference type="ARBA" id="ARBA00033158"/>
    </source>
</evidence>
<keyword evidence="6" id="KW-0131">Cell cycle</keyword>